<dbReference type="EMBL" id="JADJUC010000014">
    <property type="protein sequence ID" value="MBK8524801.1"/>
    <property type="molecule type" value="Genomic_DNA"/>
</dbReference>
<proteinExistence type="predicted"/>
<dbReference type="Proteomes" id="UP000886689">
    <property type="component" value="Unassembled WGS sequence"/>
</dbReference>
<reference evidence="1" key="1">
    <citation type="submission" date="2020-10" db="EMBL/GenBank/DDBJ databases">
        <title>Connecting structure to function with the recovery of over 1000 high-quality activated sludge metagenome-assembled genomes encoding full-length rRNA genes using long-read sequencing.</title>
        <authorList>
            <person name="Singleton C.M."/>
            <person name="Petriglieri F."/>
            <person name="Kristensen J.M."/>
            <person name="Kirkegaard R.H."/>
            <person name="Michaelsen T.Y."/>
            <person name="Andersen M.H."/>
            <person name="Karst S.M."/>
            <person name="Dueholm M.S."/>
            <person name="Nielsen P.H."/>
            <person name="Albertsen M."/>
        </authorList>
    </citation>
    <scope>NUCLEOTIDE SEQUENCE</scope>
    <source>
        <strain evidence="1">Hirt_18-Q3-R61-65_BATAC.395</strain>
    </source>
</reference>
<dbReference type="AlphaFoldDB" id="A0A9D7PQS7"/>
<comment type="caution">
    <text evidence="1">The sequence shown here is derived from an EMBL/GenBank/DDBJ whole genome shotgun (WGS) entry which is preliminary data.</text>
</comment>
<gene>
    <name evidence="1" type="ORF">IPL58_12350</name>
</gene>
<name>A0A9D7PQS7_9PROT</name>
<protein>
    <submittedName>
        <fullName evidence="1">Uncharacterized protein</fullName>
    </submittedName>
</protein>
<accession>A0A9D7PQS7</accession>
<evidence type="ECO:0000313" key="1">
    <source>
        <dbReference type="EMBL" id="MBK8524801.1"/>
    </source>
</evidence>
<organism evidence="1 2">
    <name type="scientific">Candidatus Proximibacter danicus</name>
    <dbReference type="NCBI Taxonomy" id="2954365"/>
    <lineage>
        <taxon>Bacteria</taxon>
        <taxon>Pseudomonadati</taxon>
        <taxon>Pseudomonadota</taxon>
        <taxon>Betaproteobacteria</taxon>
        <taxon>Candidatus Proximibacter</taxon>
    </lineage>
</organism>
<evidence type="ECO:0000313" key="2">
    <source>
        <dbReference type="Proteomes" id="UP000886689"/>
    </source>
</evidence>
<sequence>MPKFVVECRRHMFASQGGSLGLPAQPETILIRRENQRACEIFEGRGAAPGTSGRAKARAWDEREGLSKAWAPVTAASAELLALNYVFEKRCQSARWNQFIAGLPGKGL</sequence>